<dbReference type="NCBIfam" id="NF001299">
    <property type="entry name" value="PRK00241.1"/>
    <property type="match status" value="1"/>
</dbReference>
<dbReference type="Pfam" id="PF00293">
    <property type="entry name" value="NUDIX"/>
    <property type="match status" value="1"/>
</dbReference>
<evidence type="ECO:0000313" key="14">
    <source>
        <dbReference type="Proteomes" id="UP000292665"/>
    </source>
</evidence>
<dbReference type="CDD" id="cd03429">
    <property type="entry name" value="NUDIX_NADH_pyrophosphatase_Nudt13"/>
    <property type="match status" value="1"/>
</dbReference>
<proteinExistence type="inferred from homology"/>
<evidence type="ECO:0000256" key="4">
    <source>
        <dbReference type="ARBA" id="ARBA00012381"/>
    </source>
</evidence>
<reference evidence="12 14" key="2">
    <citation type="journal article" date="2019" name="Science, e1252229">
        <title>Invertible promoters mediate bacterial phase variation, antibiotic resistance, and host adaptation in the gut.</title>
        <authorList>
            <person name="Jiang X."/>
            <person name="Hall A.B."/>
            <person name="Arthur T.D."/>
            <person name="Plichta D.R."/>
            <person name="Covington C.T."/>
            <person name="Poyet M."/>
            <person name="Crothers J."/>
            <person name="Moses P.L."/>
            <person name="Tolonen A.C."/>
            <person name="Vlamakis H."/>
            <person name="Alm E.J."/>
            <person name="Xavier R.J."/>
        </authorList>
    </citation>
    <scope>NUCLEOTIDE SEQUENCE [LARGE SCALE GENOMIC DNA]</scope>
    <source>
        <strain evidence="14">aa_0143</strain>
        <strain evidence="12">Aa_0143</strain>
    </source>
</reference>
<dbReference type="GeneID" id="97329529"/>
<evidence type="ECO:0000256" key="2">
    <source>
        <dbReference type="ARBA" id="ARBA00001947"/>
    </source>
</evidence>
<dbReference type="PROSITE" id="PS51462">
    <property type="entry name" value="NUDIX"/>
    <property type="match status" value="1"/>
</dbReference>
<evidence type="ECO:0000256" key="5">
    <source>
        <dbReference type="ARBA" id="ARBA00022723"/>
    </source>
</evidence>
<evidence type="ECO:0000256" key="6">
    <source>
        <dbReference type="ARBA" id="ARBA00022801"/>
    </source>
</evidence>
<comment type="catalytic activity">
    <reaction evidence="9">
        <text>a 5'-end NAD(+)-phospho-ribonucleoside in mRNA + H2O = a 5'-end phospho-adenosine-phospho-ribonucleoside in mRNA + beta-nicotinamide D-ribonucleotide + 2 H(+)</text>
        <dbReference type="Rhea" id="RHEA:60876"/>
        <dbReference type="Rhea" id="RHEA-COMP:15698"/>
        <dbReference type="Rhea" id="RHEA-COMP:15719"/>
        <dbReference type="ChEBI" id="CHEBI:14649"/>
        <dbReference type="ChEBI" id="CHEBI:15377"/>
        <dbReference type="ChEBI" id="CHEBI:15378"/>
        <dbReference type="ChEBI" id="CHEBI:144029"/>
        <dbReference type="ChEBI" id="CHEBI:144051"/>
    </reaction>
    <physiologicalReaction direction="left-to-right" evidence="9">
        <dbReference type="Rhea" id="RHEA:60877"/>
    </physiologicalReaction>
</comment>
<evidence type="ECO:0000313" key="12">
    <source>
        <dbReference type="EMBL" id="RYS80832.1"/>
    </source>
</evidence>
<dbReference type="GO" id="GO:0005829">
    <property type="term" value="C:cytosol"/>
    <property type="evidence" value="ECO:0007669"/>
    <property type="project" value="TreeGrafter"/>
</dbReference>
<dbReference type="GO" id="GO:0006742">
    <property type="term" value="P:NADP+ catabolic process"/>
    <property type="evidence" value="ECO:0007669"/>
    <property type="project" value="TreeGrafter"/>
</dbReference>
<dbReference type="GO" id="GO:0019677">
    <property type="term" value="P:NAD+ catabolic process"/>
    <property type="evidence" value="ECO:0007669"/>
    <property type="project" value="TreeGrafter"/>
</dbReference>
<dbReference type="EMBL" id="RCYR01000006">
    <property type="protein sequence ID" value="RYS80832.1"/>
    <property type="molecule type" value="Genomic_DNA"/>
</dbReference>
<dbReference type="PROSITE" id="PS00893">
    <property type="entry name" value="NUDIX_BOX"/>
    <property type="match status" value="1"/>
</dbReference>
<dbReference type="Pfam" id="PF09297">
    <property type="entry name" value="Zn_ribbon_NUD"/>
    <property type="match status" value="1"/>
</dbReference>
<evidence type="ECO:0000313" key="13">
    <source>
        <dbReference type="Proteomes" id="UP000095787"/>
    </source>
</evidence>
<evidence type="ECO:0000256" key="8">
    <source>
        <dbReference type="ARBA" id="ARBA00023027"/>
    </source>
</evidence>
<keyword evidence="5" id="KW-0479">Metal-binding</keyword>
<dbReference type="Proteomes" id="UP000095787">
    <property type="component" value="Unassembled WGS sequence"/>
</dbReference>
<dbReference type="RefSeq" id="WP_004845189.1">
    <property type="nucleotide sequence ID" value="NZ_AP028249.1"/>
</dbReference>
<dbReference type="GO" id="GO:0046872">
    <property type="term" value="F:metal ion binding"/>
    <property type="evidence" value="ECO:0007669"/>
    <property type="project" value="UniProtKB-KW"/>
</dbReference>
<dbReference type="PANTHER" id="PTHR42904:SF6">
    <property type="entry name" value="NAD-CAPPED RNA HYDROLASE NUDT12"/>
    <property type="match status" value="1"/>
</dbReference>
<dbReference type="Proteomes" id="UP000292665">
    <property type="component" value="Unassembled WGS sequence"/>
</dbReference>
<keyword evidence="8" id="KW-0520">NAD</keyword>
<dbReference type="PANTHER" id="PTHR42904">
    <property type="entry name" value="NUDIX HYDROLASE, NUDC SUBFAMILY"/>
    <property type="match status" value="1"/>
</dbReference>
<dbReference type="InterPro" id="IPR015797">
    <property type="entry name" value="NUDIX_hydrolase-like_dom_sf"/>
</dbReference>
<keyword evidence="6 11" id="KW-0378">Hydrolase</keyword>
<protein>
    <recommendedName>
        <fullName evidence="4">NAD(+) diphosphatase</fullName>
        <ecNumber evidence="4">3.6.1.22</ecNumber>
    </recommendedName>
</protein>
<feature type="domain" description="Nudix hydrolase" evidence="10">
    <location>
        <begin position="149"/>
        <end position="275"/>
    </location>
</feature>
<comment type="cofactor">
    <cofactor evidence="2">
        <name>Zn(2+)</name>
        <dbReference type="ChEBI" id="CHEBI:29105"/>
    </cofactor>
</comment>
<dbReference type="InterPro" id="IPR050241">
    <property type="entry name" value="NAD-cap_RNA_hydrolase_NudC"/>
</dbReference>
<evidence type="ECO:0000313" key="11">
    <source>
        <dbReference type="EMBL" id="CUN73487.1"/>
    </source>
</evidence>
<comment type="cofactor">
    <cofactor evidence="1">
        <name>Mg(2+)</name>
        <dbReference type="ChEBI" id="CHEBI:18420"/>
    </cofactor>
</comment>
<gene>
    <name evidence="11" type="primary">nudC</name>
    <name evidence="12" type="ORF">EAI93_04820</name>
    <name evidence="11" type="ORF">ERS852456_00680</name>
</gene>
<reference evidence="11 13" key="1">
    <citation type="submission" date="2015-09" db="EMBL/GenBank/DDBJ databases">
        <authorList>
            <consortium name="Pathogen Informatics"/>
        </authorList>
    </citation>
    <scope>NUCLEOTIDE SEQUENCE [LARGE SCALE GENOMIC DNA]</scope>
    <source>
        <strain evidence="11 13">2789STDY5834841</strain>
    </source>
</reference>
<evidence type="ECO:0000256" key="9">
    <source>
        <dbReference type="ARBA" id="ARBA00023679"/>
    </source>
</evidence>
<dbReference type="InterPro" id="IPR049734">
    <property type="entry name" value="NudC-like_C"/>
</dbReference>
<accession>A0A173ZBX0</accession>
<evidence type="ECO:0000256" key="7">
    <source>
        <dbReference type="ARBA" id="ARBA00022842"/>
    </source>
</evidence>
<evidence type="ECO:0000259" key="10">
    <source>
        <dbReference type="PROSITE" id="PS51462"/>
    </source>
</evidence>
<dbReference type="InterPro" id="IPR000086">
    <property type="entry name" value="NUDIX_hydrolase_dom"/>
</dbReference>
<dbReference type="Gene3D" id="3.90.79.20">
    <property type="match status" value="1"/>
</dbReference>
<keyword evidence="7" id="KW-0460">Magnesium</keyword>
<organism evidence="11 13">
    <name type="scientific">[Ruminococcus] torques</name>
    <dbReference type="NCBI Taxonomy" id="33039"/>
    <lineage>
        <taxon>Bacteria</taxon>
        <taxon>Bacillati</taxon>
        <taxon>Bacillota</taxon>
        <taxon>Clostridia</taxon>
        <taxon>Lachnospirales</taxon>
        <taxon>Lachnospiraceae</taxon>
        <taxon>Mediterraneibacter</taxon>
    </lineage>
</organism>
<comment type="similarity">
    <text evidence="3">Belongs to the Nudix hydrolase family. NudC subfamily.</text>
</comment>
<dbReference type="EMBL" id="CYZO01000007">
    <property type="protein sequence ID" value="CUN73487.1"/>
    <property type="molecule type" value="Genomic_DNA"/>
</dbReference>
<dbReference type="EC" id="3.6.1.22" evidence="4"/>
<sequence>MIQDIEPHHLDNQYKPVPPDKDSIALYYEDHAALMKVSEKGISFPSFADLEHLNREIYKECIYLFSVDDERYYLVNEIDRSMLLDFQMKNTEIFRTADPQDRAFAGITGYQLYNWYKDRKYCGRCGKRLKHGEKERMLVCEACGNTEFPKICPAVIVGVTDHNRILMSKYAGRTYKKYALLAGFSEIGETVEQTVAREVMEEVGLKVKNIRYYKSQPWAFSDTLLMGFYCDLDGNDAITLDREELAVAEWFEREDIPVEPSRDSLTNEMILQFKNERTAVKKEKGE</sequence>
<dbReference type="AlphaFoldDB" id="A0A173ZBX0"/>
<name>A0A173ZBX0_9FIRM</name>
<dbReference type="Gene3D" id="3.90.79.10">
    <property type="entry name" value="Nucleoside Triphosphate Pyrophosphohydrolase"/>
    <property type="match status" value="1"/>
</dbReference>
<dbReference type="SUPFAM" id="SSF55811">
    <property type="entry name" value="Nudix"/>
    <property type="match status" value="1"/>
</dbReference>
<evidence type="ECO:0000256" key="1">
    <source>
        <dbReference type="ARBA" id="ARBA00001946"/>
    </source>
</evidence>
<dbReference type="InterPro" id="IPR020084">
    <property type="entry name" value="NUDIX_hydrolase_CS"/>
</dbReference>
<evidence type="ECO:0000256" key="3">
    <source>
        <dbReference type="ARBA" id="ARBA00009595"/>
    </source>
</evidence>
<dbReference type="InterPro" id="IPR015376">
    <property type="entry name" value="Znr_NADH_PPase"/>
</dbReference>
<dbReference type="GO" id="GO:0035529">
    <property type="term" value="F:NADH pyrophosphatase activity"/>
    <property type="evidence" value="ECO:0007669"/>
    <property type="project" value="TreeGrafter"/>
</dbReference>